<keyword evidence="10 15" id="KW-0479">Metal-binding</keyword>
<dbReference type="Proteomes" id="UP001159042">
    <property type="component" value="Unassembled WGS sequence"/>
</dbReference>
<feature type="domain" description="SMP-30/Gluconolactonase/LRE-like region" evidence="16">
    <location>
        <begin position="15"/>
        <end position="275"/>
    </location>
</feature>
<dbReference type="GO" id="GO:0004341">
    <property type="term" value="F:gluconolactonase activity"/>
    <property type="evidence" value="ECO:0007669"/>
    <property type="project" value="UniProtKB-EC"/>
</dbReference>
<feature type="binding site" evidence="15">
    <location>
        <position position="215"/>
    </location>
    <ligand>
        <name>a divalent metal cation</name>
        <dbReference type="ChEBI" id="CHEBI:60240"/>
    </ligand>
</feature>
<evidence type="ECO:0000256" key="1">
    <source>
        <dbReference type="ARBA" id="ARBA00001589"/>
    </source>
</evidence>
<comment type="cofactor">
    <cofactor evidence="2">
        <name>Ca(2+)</name>
        <dbReference type="ChEBI" id="CHEBI:29108"/>
    </cofactor>
</comment>
<feature type="active site" description="Proton donor/acceptor" evidence="14">
    <location>
        <position position="215"/>
    </location>
</feature>
<keyword evidence="11" id="KW-0378">Hydrolase</keyword>
<organism evidence="17 18">
    <name type="scientific">Exocentrus adspersus</name>
    <dbReference type="NCBI Taxonomy" id="1586481"/>
    <lineage>
        <taxon>Eukaryota</taxon>
        <taxon>Metazoa</taxon>
        <taxon>Ecdysozoa</taxon>
        <taxon>Arthropoda</taxon>
        <taxon>Hexapoda</taxon>
        <taxon>Insecta</taxon>
        <taxon>Pterygota</taxon>
        <taxon>Neoptera</taxon>
        <taxon>Endopterygota</taxon>
        <taxon>Coleoptera</taxon>
        <taxon>Polyphaga</taxon>
        <taxon>Cucujiformia</taxon>
        <taxon>Chrysomeloidea</taxon>
        <taxon>Cerambycidae</taxon>
        <taxon>Lamiinae</taxon>
        <taxon>Acanthocinini</taxon>
        <taxon>Exocentrus</taxon>
    </lineage>
</organism>
<comment type="subcellular location">
    <subcellularLocation>
        <location evidence="5">Cytoplasm</location>
    </subcellularLocation>
</comment>
<dbReference type="PANTHER" id="PTHR10907">
    <property type="entry name" value="REGUCALCIN"/>
    <property type="match status" value="1"/>
</dbReference>
<keyword evidence="15" id="KW-0862">Zinc</keyword>
<proteinExistence type="inferred from homology"/>
<evidence type="ECO:0000256" key="9">
    <source>
        <dbReference type="ARBA" id="ARBA00022490"/>
    </source>
</evidence>
<evidence type="ECO:0000256" key="6">
    <source>
        <dbReference type="ARBA" id="ARBA00008853"/>
    </source>
</evidence>
<evidence type="ECO:0000256" key="14">
    <source>
        <dbReference type="PIRSR" id="PIRSR605511-1"/>
    </source>
</evidence>
<keyword evidence="12" id="KW-0106">Calcium</keyword>
<gene>
    <name evidence="17" type="ORF">NQ315_008172</name>
</gene>
<dbReference type="FunFam" id="2.120.10.30:FF:000027">
    <property type="entry name" value="Regucalcin homologue"/>
    <property type="match status" value="1"/>
</dbReference>
<comment type="cofactor">
    <cofactor evidence="4">
        <name>Mg(2+)</name>
        <dbReference type="ChEBI" id="CHEBI:18420"/>
    </cofactor>
</comment>
<dbReference type="PANTHER" id="PTHR10907:SF66">
    <property type="entry name" value="MIP34848P1-RELATED"/>
    <property type="match status" value="1"/>
</dbReference>
<evidence type="ECO:0000256" key="10">
    <source>
        <dbReference type="ARBA" id="ARBA00022723"/>
    </source>
</evidence>
<dbReference type="InterPro" id="IPR013658">
    <property type="entry name" value="SGL"/>
</dbReference>
<feature type="binding site" evidence="15">
    <location>
        <position position="17"/>
    </location>
    <ligand>
        <name>a divalent metal cation</name>
        <dbReference type="ChEBI" id="CHEBI:60240"/>
    </ligand>
</feature>
<comment type="cofactor">
    <cofactor evidence="15">
        <name>Zn(2+)</name>
        <dbReference type="ChEBI" id="CHEBI:29105"/>
    </cofactor>
    <text evidence="15">Binds 1 divalent metal cation per subunit.</text>
</comment>
<dbReference type="AlphaFoldDB" id="A0AAV8VWB4"/>
<evidence type="ECO:0000256" key="11">
    <source>
        <dbReference type="ARBA" id="ARBA00022801"/>
    </source>
</evidence>
<evidence type="ECO:0000259" key="16">
    <source>
        <dbReference type="Pfam" id="PF08450"/>
    </source>
</evidence>
<evidence type="ECO:0000256" key="5">
    <source>
        <dbReference type="ARBA" id="ARBA00004496"/>
    </source>
</evidence>
<comment type="similarity">
    <text evidence="6">Belongs to the SMP-30/CGR1 family.</text>
</comment>
<evidence type="ECO:0000256" key="4">
    <source>
        <dbReference type="ARBA" id="ARBA00001946"/>
    </source>
</evidence>
<name>A0AAV8VWB4_9CUCU</name>
<comment type="caution">
    <text evidence="17">The sequence shown here is derived from an EMBL/GenBank/DDBJ whole genome shotgun (WGS) entry which is preliminary data.</text>
</comment>
<feature type="binding site" evidence="15">
    <location>
        <position position="159"/>
    </location>
    <ligand>
        <name>a divalent metal cation</name>
        <dbReference type="ChEBI" id="CHEBI:60240"/>
    </ligand>
</feature>
<dbReference type="InterPro" id="IPR005511">
    <property type="entry name" value="SMP-30"/>
</dbReference>
<keyword evidence="9" id="KW-0963">Cytoplasm</keyword>
<comment type="catalytic activity">
    <reaction evidence="1">
        <text>D-glucono-1,5-lactone + H2O = D-gluconate + H(+)</text>
        <dbReference type="Rhea" id="RHEA:10440"/>
        <dbReference type="ChEBI" id="CHEBI:15377"/>
        <dbReference type="ChEBI" id="CHEBI:15378"/>
        <dbReference type="ChEBI" id="CHEBI:16217"/>
        <dbReference type="ChEBI" id="CHEBI:18391"/>
        <dbReference type="EC" id="3.1.1.17"/>
    </reaction>
</comment>
<evidence type="ECO:0000313" key="18">
    <source>
        <dbReference type="Proteomes" id="UP001159042"/>
    </source>
</evidence>
<dbReference type="SUPFAM" id="SSF63829">
    <property type="entry name" value="Calcium-dependent phosphotriesterase"/>
    <property type="match status" value="1"/>
</dbReference>
<evidence type="ECO:0000256" key="2">
    <source>
        <dbReference type="ARBA" id="ARBA00001913"/>
    </source>
</evidence>
<evidence type="ECO:0000256" key="3">
    <source>
        <dbReference type="ARBA" id="ARBA00001936"/>
    </source>
</evidence>
<dbReference type="InterPro" id="IPR011042">
    <property type="entry name" value="6-blade_b-propeller_TolB-like"/>
</dbReference>
<evidence type="ECO:0000256" key="12">
    <source>
        <dbReference type="ARBA" id="ARBA00022837"/>
    </source>
</evidence>
<dbReference type="GO" id="GO:0005509">
    <property type="term" value="F:calcium ion binding"/>
    <property type="evidence" value="ECO:0007669"/>
    <property type="project" value="TreeGrafter"/>
</dbReference>
<evidence type="ECO:0000313" key="17">
    <source>
        <dbReference type="EMBL" id="KAJ8918475.1"/>
    </source>
</evidence>
<evidence type="ECO:0000256" key="15">
    <source>
        <dbReference type="PIRSR" id="PIRSR605511-2"/>
    </source>
</evidence>
<dbReference type="Pfam" id="PF08450">
    <property type="entry name" value="SGL"/>
    <property type="match status" value="1"/>
</dbReference>
<dbReference type="GO" id="GO:0019853">
    <property type="term" value="P:L-ascorbic acid biosynthetic process"/>
    <property type="evidence" value="ECO:0007669"/>
    <property type="project" value="TreeGrafter"/>
</dbReference>
<dbReference type="Gene3D" id="2.120.10.30">
    <property type="entry name" value="TolB, C-terminal domain"/>
    <property type="match status" value="1"/>
</dbReference>
<accession>A0AAV8VWB4</accession>
<evidence type="ECO:0000256" key="7">
    <source>
        <dbReference type="ARBA" id="ARBA00013227"/>
    </source>
</evidence>
<protein>
    <recommendedName>
        <fullName evidence="8">Regucalcin</fullName>
        <ecNumber evidence="7">3.1.1.17</ecNumber>
    </recommendedName>
    <alternativeName>
        <fullName evidence="13">Gluconolactonase</fullName>
    </alternativeName>
</protein>
<dbReference type="GO" id="GO:0005737">
    <property type="term" value="C:cytoplasm"/>
    <property type="evidence" value="ECO:0007669"/>
    <property type="project" value="UniProtKB-SubCell"/>
</dbReference>
<comment type="cofactor">
    <cofactor evidence="3">
        <name>Mn(2+)</name>
        <dbReference type="ChEBI" id="CHEBI:29035"/>
    </cofactor>
</comment>
<evidence type="ECO:0000256" key="8">
    <source>
        <dbReference type="ARBA" id="ARBA00016808"/>
    </source>
</evidence>
<reference evidence="17 18" key="1">
    <citation type="journal article" date="2023" name="Insect Mol. Biol.">
        <title>Genome sequencing provides insights into the evolution of gene families encoding plant cell wall-degrading enzymes in longhorned beetles.</title>
        <authorList>
            <person name="Shin N.R."/>
            <person name="Okamura Y."/>
            <person name="Kirsch R."/>
            <person name="Pauchet Y."/>
        </authorList>
    </citation>
    <scope>NUCLEOTIDE SEQUENCE [LARGE SCALE GENOMIC DNA]</scope>
    <source>
        <strain evidence="17">EAD_L_NR</strain>
    </source>
</reference>
<dbReference type="PRINTS" id="PR01790">
    <property type="entry name" value="SMP30FAMILY"/>
</dbReference>
<keyword evidence="18" id="KW-1185">Reference proteome</keyword>
<dbReference type="EMBL" id="JANEYG010000026">
    <property type="protein sequence ID" value="KAJ8918475.1"/>
    <property type="molecule type" value="Genomic_DNA"/>
</dbReference>
<sequence>MVPKVEKLNIEPLLLAEGPHWDSDTQSLYFVDLNGHGIHKYVPSTNEHTKAQNIGNSVSIIIPVKGKKDQFVITYGRQLMLISWDGKNDKITILEKLCEVDEGTENVFNDGKCDPTGRLWTGTMGGAPKNEKIPLSKGNFYSLQNRKITKHLTNVGISNGLAFDTKLNKFYYNDSFKGTLDQFDFDAARGTISNRKPIYTLFEGYEESVDVQVLDGMTIDTDGNLWVAVFNGNKLIKIDPRRPETVVETIEIPGKQVTSAAFGGPNLDELYVTTGRIPIRGVAPLSPYDGAIYRVTGINARGLPGEKIVL</sequence>
<feature type="binding site" evidence="15">
    <location>
        <position position="109"/>
    </location>
    <ligand>
        <name>substrate</name>
    </ligand>
</feature>
<evidence type="ECO:0000256" key="13">
    <source>
        <dbReference type="ARBA" id="ARBA00032464"/>
    </source>
</evidence>
<dbReference type="EC" id="3.1.1.17" evidence="7"/>